<evidence type="ECO:0000256" key="2">
    <source>
        <dbReference type="PROSITE-ProRule" id="PRU00176"/>
    </source>
</evidence>
<dbReference type="CDD" id="cd12320">
    <property type="entry name" value="RRM6_RBM19_RRM5_MRD1"/>
    <property type="match status" value="1"/>
</dbReference>
<dbReference type="SMART" id="SM00360">
    <property type="entry name" value="RRM"/>
    <property type="match status" value="5"/>
</dbReference>
<organism evidence="5 6">
    <name type="scientific">Cyanidioschyzon merolae (strain NIES-3377 / 10D)</name>
    <name type="common">Unicellular red alga</name>
    <dbReference type="NCBI Taxonomy" id="280699"/>
    <lineage>
        <taxon>Eukaryota</taxon>
        <taxon>Rhodophyta</taxon>
        <taxon>Bangiophyceae</taxon>
        <taxon>Cyanidiales</taxon>
        <taxon>Cyanidiaceae</taxon>
        <taxon>Cyanidioschyzon</taxon>
    </lineage>
</organism>
<evidence type="ECO:0000259" key="4">
    <source>
        <dbReference type="PROSITE" id="PS50102"/>
    </source>
</evidence>
<dbReference type="PANTHER" id="PTHR48025">
    <property type="entry name" value="OS02G0815200 PROTEIN"/>
    <property type="match status" value="1"/>
</dbReference>
<dbReference type="OMA" id="FNNTCIQ"/>
<dbReference type="Gramene" id="CMO246CT">
    <property type="protein sequence ID" value="CMO246CT"/>
    <property type="gene ID" value="CMO246C"/>
</dbReference>
<feature type="domain" description="RRM" evidence="4">
    <location>
        <begin position="516"/>
        <end position="588"/>
    </location>
</feature>
<reference evidence="5 6" key="1">
    <citation type="journal article" date="2004" name="Nature">
        <title>Genome sequence of the ultrasmall unicellular red alga Cyanidioschyzon merolae 10D.</title>
        <authorList>
            <person name="Matsuzaki M."/>
            <person name="Misumi O."/>
            <person name="Shin-i T."/>
            <person name="Maruyama S."/>
            <person name="Takahara M."/>
            <person name="Miyagishima S."/>
            <person name="Mori T."/>
            <person name="Nishida K."/>
            <person name="Yagisawa F."/>
            <person name="Nishida K."/>
            <person name="Yoshida Y."/>
            <person name="Nishimura Y."/>
            <person name="Nakao S."/>
            <person name="Kobayashi T."/>
            <person name="Momoyama Y."/>
            <person name="Higashiyama T."/>
            <person name="Minoda A."/>
            <person name="Sano M."/>
            <person name="Nomoto H."/>
            <person name="Oishi K."/>
            <person name="Hayashi H."/>
            <person name="Ohta F."/>
            <person name="Nishizaka S."/>
            <person name="Haga S."/>
            <person name="Miura S."/>
            <person name="Morishita T."/>
            <person name="Kabeya Y."/>
            <person name="Terasawa K."/>
            <person name="Suzuki Y."/>
            <person name="Ishii Y."/>
            <person name="Asakawa S."/>
            <person name="Takano H."/>
            <person name="Ohta N."/>
            <person name="Kuroiwa H."/>
            <person name="Tanaka K."/>
            <person name="Shimizu N."/>
            <person name="Sugano S."/>
            <person name="Sato N."/>
            <person name="Nozaki H."/>
            <person name="Ogasawara N."/>
            <person name="Kohara Y."/>
            <person name="Kuroiwa T."/>
        </authorList>
    </citation>
    <scope>NUCLEOTIDE SEQUENCE [LARGE SCALE GENOMIC DNA]</scope>
    <source>
        <strain evidence="5 6">10D</strain>
    </source>
</reference>
<dbReference type="Gene3D" id="3.30.70.330">
    <property type="match status" value="5"/>
</dbReference>
<dbReference type="PANTHER" id="PTHR48025:SF1">
    <property type="entry name" value="RRM DOMAIN-CONTAINING PROTEIN"/>
    <property type="match status" value="1"/>
</dbReference>
<proteinExistence type="predicted"/>
<evidence type="ECO:0000256" key="3">
    <source>
        <dbReference type="SAM" id="MobiDB-lite"/>
    </source>
</evidence>
<sequence>MSENASTKRRLESRRHRSIPASCCIPGHCGEVHVVDPLRTRRVLHVMFATDSKENSRLIVKGFASYISEERLRAHFSRLGDVTDVRVSRTASGRSREFGFVGYRTPAEAAAAKAFFDQTFLDTRRITVEYALPPRSPALAERKRFHAEVSVDRRQAAATARAGERRPPTLTAAENEHRGAEVHSTSDHAVETAGKTGTLEGVPRDQTRTSQTSLWHAAHATWGQETSESEPRKVHRRPETTPSRGRQAADEGSAVLLADSPDDQALSRTVSQTEPPTSAVSASSASSGAEQVSSRAESMASASKEWKLCRSSRIFIRNLGFNVTFEDLEKLLEPFGELEDVHLVRDRESGQSRGFGFARFKTVTSAQQAMDALDGSVYQGRLLHIMPSEADRYELDQRSSLETEGKRRSFSVERKRQRRREAGTTKDTISWNPFFLGTDGVLETTAERFQMSKARFLGTDALEGGISAAVRLAVAESSLLYEVREALAESGINVQALLDEQTRQRRALDRKQLSRTTIILKNLPARTTSADLGPKLGRYGQLGRLVVAPGGLIAFAEFLDENQAKAAFRGLAYTRYADLPLYLEWAPRGIWADPTPPNGDDIAEASPKAYASVDDSGSGSEEPPPNWSQTSLLIRNLSLDTTSGMLVEHLESLGVRPRIVRIPLDEETPSMDSRSPNIPSKYAFAEFATCKEAWRALHILDGSALRGHRLSAAPSEKHVTSRVAASETAVVPEAGNETKLIIKNIAFEASKRELHQLFSSFGHVKSLRLPKKVDGSGRGFCFVEYATPQETARATALVQGTHFYGRKLVVEYSHL</sequence>
<accession>M1VF58</accession>
<feature type="region of interest" description="Disordered" evidence="3">
    <location>
        <begin position="264"/>
        <end position="292"/>
    </location>
</feature>
<feature type="domain" description="RRM" evidence="4">
    <location>
        <begin position="738"/>
        <end position="815"/>
    </location>
</feature>
<evidence type="ECO:0000256" key="1">
    <source>
        <dbReference type="ARBA" id="ARBA00022884"/>
    </source>
</evidence>
<dbReference type="Pfam" id="PF00076">
    <property type="entry name" value="RRM_1"/>
    <property type="match status" value="3"/>
</dbReference>
<dbReference type="InterPro" id="IPR050502">
    <property type="entry name" value="Euk_RNA-bind_prot"/>
</dbReference>
<reference evidence="5 6" key="2">
    <citation type="journal article" date="2007" name="BMC Biol.">
        <title>A 100%-complete sequence reveals unusually simple genomic features in the hot-spring red alga Cyanidioschyzon merolae.</title>
        <authorList>
            <person name="Nozaki H."/>
            <person name="Takano H."/>
            <person name="Misumi O."/>
            <person name="Terasawa K."/>
            <person name="Matsuzaki M."/>
            <person name="Maruyama S."/>
            <person name="Nishida K."/>
            <person name="Yagisawa F."/>
            <person name="Yoshida Y."/>
            <person name="Fujiwara T."/>
            <person name="Takio S."/>
            <person name="Tamura K."/>
            <person name="Chung S.J."/>
            <person name="Nakamura S."/>
            <person name="Kuroiwa H."/>
            <person name="Tanaka K."/>
            <person name="Sato N."/>
            <person name="Kuroiwa T."/>
        </authorList>
    </citation>
    <scope>NUCLEOTIDE SEQUENCE [LARGE SCALE GENOMIC DNA]</scope>
    <source>
        <strain evidence="5 6">10D</strain>
    </source>
</reference>
<dbReference type="AlphaFoldDB" id="M1VF58"/>
<dbReference type="eggNOG" id="KOG0110">
    <property type="taxonomic scope" value="Eukaryota"/>
</dbReference>
<name>M1VF58_CYAM1</name>
<dbReference type="PROSITE" id="PS50102">
    <property type="entry name" value="RRM"/>
    <property type="match status" value="5"/>
</dbReference>
<protein>
    <submittedName>
        <fullName evidence="5">Probable RNA binding protein Mrd1p</fullName>
    </submittedName>
</protein>
<dbReference type="InterPro" id="IPR000504">
    <property type="entry name" value="RRM_dom"/>
</dbReference>
<feature type="region of interest" description="Disordered" evidence="3">
    <location>
        <begin position="594"/>
        <end position="629"/>
    </location>
</feature>
<dbReference type="GeneID" id="16995699"/>
<feature type="domain" description="RRM" evidence="4">
    <location>
        <begin position="312"/>
        <end position="390"/>
    </location>
</feature>
<feature type="region of interest" description="Disordered" evidence="3">
    <location>
        <begin position="143"/>
        <end position="250"/>
    </location>
</feature>
<feature type="domain" description="RRM" evidence="4">
    <location>
        <begin position="56"/>
        <end position="133"/>
    </location>
</feature>
<dbReference type="STRING" id="280699.M1VF58"/>
<feature type="compositionally biased region" description="Polar residues" evidence="3">
    <location>
        <begin position="266"/>
        <end position="276"/>
    </location>
</feature>
<dbReference type="GO" id="GO:0003729">
    <property type="term" value="F:mRNA binding"/>
    <property type="evidence" value="ECO:0007669"/>
    <property type="project" value="TreeGrafter"/>
</dbReference>
<gene>
    <name evidence="5" type="ORF">CYME_CMO246C</name>
</gene>
<evidence type="ECO:0000313" key="5">
    <source>
        <dbReference type="EMBL" id="BAM81592.1"/>
    </source>
</evidence>
<dbReference type="SUPFAM" id="SSF54928">
    <property type="entry name" value="RNA-binding domain, RBD"/>
    <property type="match status" value="4"/>
</dbReference>
<feature type="compositionally biased region" description="Basic and acidic residues" evidence="3">
    <location>
        <begin position="143"/>
        <end position="155"/>
    </location>
</feature>
<evidence type="ECO:0000313" key="6">
    <source>
        <dbReference type="Proteomes" id="UP000007014"/>
    </source>
</evidence>
<dbReference type="Proteomes" id="UP000007014">
    <property type="component" value="Chromosome 15"/>
</dbReference>
<dbReference type="InterPro" id="IPR012677">
    <property type="entry name" value="Nucleotide-bd_a/b_plait_sf"/>
</dbReference>
<dbReference type="InterPro" id="IPR035979">
    <property type="entry name" value="RBD_domain_sf"/>
</dbReference>
<dbReference type="EMBL" id="AP006497">
    <property type="protein sequence ID" value="BAM81592.1"/>
    <property type="molecule type" value="Genomic_DNA"/>
</dbReference>
<dbReference type="RefSeq" id="XP_005537628.1">
    <property type="nucleotide sequence ID" value="XM_005537571.1"/>
</dbReference>
<keyword evidence="6" id="KW-1185">Reference proteome</keyword>
<feature type="compositionally biased region" description="Low complexity" evidence="3">
    <location>
        <begin position="278"/>
        <end position="292"/>
    </location>
</feature>
<feature type="domain" description="RRM" evidence="4">
    <location>
        <begin position="630"/>
        <end position="717"/>
    </location>
</feature>
<dbReference type="OrthoDB" id="439639at2759"/>
<keyword evidence="1 2" id="KW-0694">RNA-binding</keyword>
<dbReference type="KEGG" id="cme:CYME_CMO246C"/>
<feature type="compositionally biased region" description="Basic and acidic residues" evidence="3">
    <location>
        <begin position="174"/>
        <end position="190"/>
    </location>
</feature>
<dbReference type="HOGENOM" id="CLU_008479_0_0_1"/>